<dbReference type="RefSeq" id="WP_121249958.1">
    <property type="nucleotide sequence ID" value="NZ_RBIL01000001.1"/>
</dbReference>
<reference evidence="2 3" key="1">
    <citation type="submission" date="2018-10" db="EMBL/GenBank/DDBJ databases">
        <title>Genomic Encyclopedia of Archaeal and Bacterial Type Strains, Phase II (KMG-II): from individual species to whole genera.</title>
        <authorList>
            <person name="Goeker M."/>
        </authorList>
    </citation>
    <scope>NUCLEOTIDE SEQUENCE [LARGE SCALE GENOMIC DNA]</scope>
    <source>
        <strain evidence="2 3">DSM 14954</strain>
    </source>
</reference>
<evidence type="ECO:0000256" key="1">
    <source>
        <dbReference type="SAM" id="SignalP"/>
    </source>
</evidence>
<organism evidence="2 3">
    <name type="scientific">Solirubrobacter pauli</name>
    <dbReference type="NCBI Taxonomy" id="166793"/>
    <lineage>
        <taxon>Bacteria</taxon>
        <taxon>Bacillati</taxon>
        <taxon>Actinomycetota</taxon>
        <taxon>Thermoleophilia</taxon>
        <taxon>Solirubrobacterales</taxon>
        <taxon>Solirubrobacteraceae</taxon>
        <taxon>Solirubrobacter</taxon>
    </lineage>
</organism>
<dbReference type="EMBL" id="RBIL01000001">
    <property type="protein sequence ID" value="RKQ92252.1"/>
    <property type="molecule type" value="Genomic_DNA"/>
</dbReference>
<evidence type="ECO:0000313" key="3">
    <source>
        <dbReference type="Proteomes" id="UP000278962"/>
    </source>
</evidence>
<protein>
    <recommendedName>
        <fullName evidence="4">Ig-like domain-containing protein</fullName>
    </recommendedName>
</protein>
<keyword evidence="3" id="KW-1185">Reference proteome</keyword>
<feature type="signal peptide" evidence="1">
    <location>
        <begin position="1"/>
        <end position="21"/>
    </location>
</feature>
<evidence type="ECO:0008006" key="4">
    <source>
        <dbReference type="Google" id="ProtNLM"/>
    </source>
</evidence>
<accession>A0A660LB69</accession>
<feature type="chain" id="PRO_5024888812" description="Ig-like domain-containing protein" evidence="1">
    <location>
        <begin position="22"/>
        <end position="334"/>
    </location>
</feature>
<evidence type="ECO:0000313" key="2">
    <source>
        <dbReference type="EMBL" id="RKQ92252.1"/>
    </source>
</evidence>
<dbReference type="Proteomes" id="UP000278962">
    <property type="component" value="Unassembled WGS sequence"/>
</dbReference>
<proteinExistence type="predicted"/>
<keyword evidence="1" id="KW-0732">Signal</keyword>
<name>A0A660LB69_9ACTN</name>
<sequence length="334" mass="35011">MFRVALLTALILAVVPATAQAYWELTPDGHPRISTGRVVPSDLDLAVCPPDGSACTPVSWTPDPIHVGVYEPGETPVGTTFVVTRRADGVTERSPAWKGRLVATAPPSISGSASTTNHVAPVPATWSGGWGDERSAPFLVACTSPQGTDCVYLPPAAQCAAPCTTTPSPMASFAPSYDGPAALPPVLAGHHLMAVEQRQPADQRGFPARTLVGQLWSLNHRFAALARDDWGVMSASAPVTIAPTIIEPVLRPVKTAKLRERALRSQGKLTVGQIACVPACKVSVKVSGGGKKAVTRTFVVRGTQKITTPVRHGQLAVRVHVDGKLLASGKVTAR</sequence>
<comment type="caution">
    <text evidence="2">The sequence shown here is derived from an EMBL/GenBank/DDBJ whole genome shotgun (WGS) entry which is preliminary data.</text>
</comment>
<gene>
    <name evidence="2" type="ORF">C8N24_2095</name>
</gene>
<dbReference type="AlphaFoldDB" id="A0A660LB69"/>